<dbReference type="EMBL" id="CP000155">
    <property type="protein sequence ID" value="ABC33412.1"/>
    <property type="molecule type" value="Genomic_DNA"/>
</dbReference>
<feature type="signal peptide" evidence="2">
    <location>
        <begin position="1"/>
        <end position="17"/>
    </location>
</feature>
<evidence type="ECO:0000256" key="2">
    <source>
        <dbReference type="SAM" id="SignalP"/>
    </source>
</evidence>
<dbReference type="InterPro" id="IPR025392">
    <property type="entry name" value="DUF4124"/>
</dbReference>
<accession>Q2S7G2</accession>
<feature type="compositionally biased region" description="Polar residues" evidence="1">
    <location>
        <begin position="194"/>
        <end position="204"/>
    </location>
</feature>
<evidence type="ECO:0000313" key="4">
    <source>
        <dbReference type="EMBL" id="ABC33412.1"/>
    </source>
</evidence>
<dbReference type="RefSeq" id="WP_011400462.1">
    <property type="nucleotide sequence ID" value="NC_007645.1"/>
</dbReference>
<keyword evidence="2" id="KW-0732">Signal</keyword>
<organism evidence="4 5">
    <name type="scientific">Hahella chejuensis (strain KCTC 2396)</name>
    <dbReference type="NCBI Taxonomy" id="349521"/>
    <lineage>
        <taxon>Bacteria</taxon>
        <taxon>Pseudomonadati</taxon>
        <taxon>Pseudomonadota</taxon>
        <taxon>Gammaproteobacteria</taxon>
        <taxon>Oceanospirillales</taxon>
        <taxon>Hahellaceae</taxon>
        <taxon>Hahella</taxon>
    </lineage>
</organism>
<reference evidence="4 5" key="1">
    <citation type="journal article" date="2005" name="Nucleic Acids Res.">
        <title>Genomic blueprint of Hahella chejuensis, a marine microbe producing an algicidal agent.</title>
        <authorList>
            <person name="Jeong H."/>
            <person name="Yim J.H."/>
            <person name="Lee C."/>
            <person name="Choi S.-H."/>
            <person name="Park Y.K."/>
            <person name="Yoon S.H."/>
            <person name="Hur C.-G."/>
            <person name="Kang H.-Y."/>
            <person name="Kim D."/>
            <person name="Lee H.H."/>
            <person name="Park K.H."/>
            <person name="Park S.-H."/>
            <person name="Park H.-S."/>
            <person name="Lee H.K."/>
            <person name="Oh T.K."/>
            <person name="Kim J.F."/>
        </authorList>
    </citation>
    <scope>NUCLEOTIDE SEQUENCE [LARGE SCALE GENOMIC DNA]</scope>
    <source>
        <strain evidence="4 5">KCTC 2396</strain>
    </source>
</reference>
<sequence>MKTIVLIFLFFSAHAYAASVYQCKDDAGRVSIRDKPCRHEEKTIKETRDARASGSQSSDHSMWVEPNFVDTGYSALFKSVAVTKVVSSDPTYDYIPFGWSPYYVKAKMIEVYKGDLPEGGSIEILVYIAPLGEQYSLKKINSDFILSFCLSKGGKYYTSRDFLIMEPSSGNIQKFREVRDSGTDYEGSGDCSGNYPSLNPDTHN</sequence>
<dbReference type="AlphaFoldDB" id="Q2S7G2"/>
<dbReference type="HOGENOM" id="CLU_1341690_0_0_6"/>
<evidence type="ECO:0000256" key="1">
    <source>
        <dbReference type="SAM" id="MobiDB-lite"/>
    </source>
</evidence>
<dbReference type="Pfam" id="PF13511">
    <property type="entry name" value="DUF4124"/>
    <property type="match status" value="1"/>
</dbReference>
<feature type="chain" id="PRO_5004215140" description="DUF4124 domain-containing protein" evidence="2">
    <location>
        <begin position="18"/>
        <end position="204"/>
    </location>
</feature>
<dbReference type="Proteomes" id="UP000000238">
    <property type="component" value="Chromosome"/>
</dbReference>
<name>Q2S7G2_HAHCH</name>
<evidence type="ECO:0000259" key="3">
    <source>
        <dbReference type="Pfam" id="PF13511"/>
    </source>
</evidence>
<proteinExistence type="predicted"/>
<dbReference type="KEGG" id="hch:HCH_06788"/>
<protein>
    <recommendedName>
        <fullName evidence="3">DUF4124 domain-containing protein</fullName>
    </recommendedName>
</protein>
<keyword evidence="5" id="KW-1185">Reference proteome</keyword>
<feature type="region of interest" description="Disordered" evidence="1">
    <location>
        <begin position="181"/>
        <end position="204"/>
    </location>
</feature>
<evidence type="ECO:0000313" key="5">
    <source>
        <dbReference type="Proteomes" id="UP000000238"/>
    </source>
</evidence>
<feature type="domain" description="DUF4124" evidence="3">
    <location>
        <begin position="8"/>
        <end position="42"/>
    </location>
</feature>
<gene>
    <name evidence="4" type="ordered locus">HCH_06788</name>
</gene>